<feature type="domain" description="Polysaccharide chain length determinant N-terminal" evidence="8">
    <location>
        <begin position="4"/>
        <end position="93"/>
    </location>
</feature>
<reference evidence="10" key="1">
    <citation type="journal article" date="2019" name="Int. J. Syst. Evol. Microbiol.">
        <title>The Global Catalogue of Microorganisms (GCM) 10K type strain sequencing project: providing services to taxonomists for standard genome sequencing and annotation.</title>
        <authorList>
            <consortium name="The Broad Institute Genomics Platform"/>
            <consortium name="The Broad Institute Genome Sequencing Center for Infectious Disease"/>
            <person name="Wu L."/>
            <person name="Ma J."/>
        </authorList>
    </citation>
    <scope>NUCLEOTIDE SEQUENCE [LARGE SCALE GENOMIC DNA]</scope>
    <source>
        <strain evidence="10">TISTR 2466</strain>
    </source>
</reference>
<evidence type="ECO:0000313" key="10">
    <source>
        <dbReference type="Proteomes" id="UP001597399"/>
    </source>
</evidence>
<dbReference type="EMBL" id="JBHUMQ010000026">
    <property type="protein sequence ID" value="MFD2694120.1"/>
    <property type="molecule type" value="Genomic_DNA"/>
</dbReference>
<protein>
    <submittedName>
        <fullName evidence="9">YveK family protein</fullName>
    </submittedName>
</protein>
<sequence>MENSVSVKDILLTFRRRAWIILVIPILLGMASFIYTHFFSSPMYSATTQVLVNQAKVKKSYLYNTNAVQTNTQLVNTYSGMASNPIVLKQAIRMSNFKMTVGQLSGMLTVQATQNNQLLTLNIQSDSPELSVQLVNHVAEALKSRVKKIMGEDNVVILSPASYTSGLSPITASLKKNVLIAVIAGFIISIGLAFLLDYLDDSIKDVHELKQLDLPVLGVVSYSARHGRNRLKNYSNVQSVSK</sequence>
<keyword evidence="10" id="KW-1185">Reference proteome</keyword>
<evidence type="ECO:0000256" key="2">
    <source>
        <dbReference type="ARBA" id="ARBA00006683"/>
    </source>
</evidence>
<evidence type="ECO:0000256" key="3">
    <source>
        <dbReference type="ARBA" id="ARBA00022475"/>
    </source>
</evidence>
<keyword evidence="6 7" id="KW-0472">Membrane</keyword>
<keyword evidence="4 7" id="KW-0812">Transmembrane</keyword>
<dbReference type="Proteomes" id="UP001597399">
    <property type="component" value="Unassembled WGS sequence"/>
</dbReference>
<evidence type="ECO:0000256" key="1">
    <source>
        <dbReference type="ARBA" id="ARBA00004651"/>
    </source>
</evidence>
<evidence type="ECO:0000256" key="5">
    <source>
        <dbReference type="ARBA" id="ARBA00022989"/>
    </source>
</evidence>
<comment type="similarity">
    <text evidence="2">Belongs to the CpsC/CapA family.</text>
</comment>
<evidence type="ECO:0000256" key="7">
    <source>
        <dbReference type="SAM" id="Phobius"/>
    </source>
</evidence>
<comment type="caution">
    <text evidence="9">The sequence shown here is derived from an EMBL/GenBank/DDBJ whole genome shotgun (WGS) entry which is preliminary data.</text>
</comment>
<evidence type="ECO:0000259" key="8">
    <source>
        <dbReference type="Pfam" id="PF02706"/>
    </source>
</evidence>
<comment type="subcellular location">
    <subcellularLocation>
        <location evidence="1">Cell membrane</location>
        <topology evidence="1">Multi-pass membrane protein</topology>
    </subcellularLocation>
</comment>
<dbReference type="RefSeq" id="WP_253057679.1">
    <property type="nucleotide sequence ID" value="NZ_JAMXWM010000001.1"/>
</dbReference>
<keyword evidence="3" id="KW-1003">Cell membrane</keyword>
<accession>A0ABW5S2U8</accession>
<dbReference type="PANTHER" id="PTHR32309:SF13">
    <property type="entry name" value="FERRIC ENTEROBACTIN TRANSPORT PROTEIN FEPE"/>
    <property type="match status" value="1"/>
</dbReference>
<name>A0ABW5S2U8_9BACL</name>
<dbReference type="PANTHER" id="PTHR32309">
    <property type="entry name" value="TYROSINE-PROTEIN KINASE"/>
    <property type="match status" value="1"/>
</dbReference>
<proteinExistence type="inferred from homology"/>
<evidence type="ECO:0000256" key="6">
    <source>
        <dbReference type="ARBA" id="ARBA00023136"/>
    </source>
</evidence>
<feature type="transmembrane region" description="Helical" evidence="7">
    <location>
        <begin position="178"/>
        <end position="199"/>
    </location>
</feature>
<dbReference type="Pfam" id="PF02706">
    <property type="entry name" value="Wzz"/>
    <property type="match status" value="1"/>
</dbReference>
<dbReference type="InterPro" id="IPR050445">
    <property type="entry name" value="Bact_polysacc_biosynth/exp"/>
</dbReference>
<evidence type="ECO:0000313" key="9">
    <source>
        <dbReference type="EMBL" id="MFD2694120.1"/>
    </source>
</evidence>
<gene>
    <name evidence="9" type="ORF">ACFSUE_10850</name>
</gene>
<dbReference type="InterPro" id="IPR003856">
    <property type="entry name" value="LPS_length_determ_N"/>
</dbReference>
<organism evidence="9 10">
    <name type="scientific">Sporolactobacillus shoreicorticis</name>
    <dbReference type="NCBI Taxonomy" id="1923877"/>
    <lineage>
        <taxon>Bacteria</taxon>
        <taxon>Bacillati</taxon>
        <taxon>Bacillota</taxon>
        <taxon>Bacilli</taxon>
        <taxon>Bacillales</taxon>
        <taxon>Sporolactobacillaceae</taxon>
        <taxon>Sporolactobacillus</taxon>
    </lineage>
</organism>
<keyword evidence="5 7" id="KW-1133">Transmembrane helix</keyword>
<feature type="transmembrane region" description="Helical" evidence="7">
    <location>
        <begin position="18"/>
        <end position="38"/>
    </location>
</feature>
<evidence type="ECO:0000256" key="4">
    <source>
        <dbReference type="ARBA" id="ARBA00022692"/>
    </source>
</evidence>